<feature type="domain" description="Recombinase" evidence="2">
    <location>
        <begin position="187"/>
        <end position="313"/>
    </location>
</feature>
<dbReference type="EMBL" id="BK014939">
    <property type="protein sequence ID" value="DAD83623.1"/>
    <property type="molecule type" value="Genomic_DNA"/>
</dbReference>
<dbReference type="InterPro" id="IPR011109">
    <property type="entry name" value="DNA_bind_recombinase_dom"/>
</dbReference>
<dbReference type="InterPro" id="IPR025827">
    <property type="entry name" value="Zn_ribbon_recom_dom"/>
</dbReference>
<protein>
    <submittedName>
        <fullName evidence="3">Integrase</fullName>
    </submittedName>
</protein>
<proteinExistence type="predicted"/>
<dbReference type="Pfam" id="PF07508">
    <property type="entry name" value="Recombinase"/>
    <property type="match status" value="1"/>
</dbReference>
<evidence type="ECO:0000313" key="3">
    <source>
        <dbReference type="EMBL" id="DAD83623.1"/>
    </source>
</evidence>
<dbReference type="InterPro" id="IPR050639">
    <property type="entry name" value="SSR_resolvase"/>
</dbReference>
<dbReference type="Pfam" id="PF13408">
    <property type="entry name" value="Zn_ribbon_recom"/>
    <property type="match status" value="1"/>
</dbReference>
<feature type="domain" description="Resolvase/invertase-type recombinase catalytic" evidence="1">
    <location>
        <begin position="30"/>
        <end position="178"/>
    </location>
</feature>
<organism evidence="3">
    <name type="scientific">Siphoviridae sp. ct89Z21</name>
    <dbReference type="NCBI Taxonomy" id="2826168"/>
    <lineage>
        <taxon>Viruses</taxon>
        <taxon>Duplodnaviria</taxon>
        <taxon>Heunggongvirae</taxon>
        <taxon>Uroviricota</taxon>
        <taxon>Caudoviricetes</taxon>
    </lineage>
</organism>
<dbReference type="CDD" id="cd00338">
    <property type="entry name" value="Ser_Recombinase"/>
    <property type="match status" value="1"/>
</dbReference>
<dbReference type="InterPro" id="IPR038109">
    <property type="entry name" value="DNA_bind_recomb_sf"/>
</dbReference>
<reference evidence="3" key="1">
    <citation type="journal article" date="2021" name="Proc. Natl. Acad. Sci. U.S.A.">
        <title>A Catalog of Tens of Thousands of Viruses from Human Metagenomes Reveals Hidden Associations with Chronic Diseases.</title>
        <authorList>
            <person name="Tisza M.J."/>
            <person name="Buck C.B."/>
        </authorList>
    </citation>
    <scope>NUCLEOTIDE SEQUENCE</scope>
    <source>
        <strain evidence="3">Ct89Z21</strain>
    </source>
</reference>
<sequence>MNTAVRTVTVIPPSINPMTHLTNAPLYKLRVAAYARVSTDSDEQFTSYEAQIDYYTQYIQRNPEWTFVKVYTDEGISGTNTKHRAGFNEMIEDALAGKIDLIVTKSVSRFARNTVDSLVTIRKLKEKGVQVYFEKENIYTFDGKGELLLTIMSSLAQEESRSISENVTWGQRKRFADGKVNLPYKNFLGYRKGADGFPEVIPEEAVIVRRIYSRFMAGQTTAMIAKDLTADGILTPARKQRWQSSTVESILKNEKYKGAALLQKCFTVDFLTKKRKVNEGEVPQYYVEHSHEPIISPEEFDKVQAEFERRKQLGRQYSGKSIFASRIVCADCGSFFGPKVWNSNSKYRKVIWQCNGKFRGEKKCSTPHLDERTIKDGFVAAFNQLLGDKERILDDCRLMQNTLTDCEGIDGQIAALEQEIEVVTELTKRCISENAQAALSQSEYNTRYNGLVQRYNTATANLENLQKTKADRATKADAIGAFIFRVQELDTLTEFDEKLWLTIIDTVTVRADGRMTFHFQSGVEIAL</sequence>
<dbReference type="GO" id="GO:0000150">
    <property type="term" value="F:DNA strand exchange activity"/>
    <property type="evidence" value="ECO:0007669"/>
    <property type="project" value="InterPro"/>
</dbReference>
<dbReference type="SMART" id="SM00857">
    <property type="entry name" value="Resolvase"/>
    <property type="match status" value="1"/>
</dbReference>
<dbReference type="SUPFAM" id="SSF53041">
    <property type="entry name" value="Resolvase-like"/>
    <property type="match status" value="1"/>
</dbReference>
<dbReference type="InterPro" id="IPR036162">
    <property type="entry name" value="Resolvase-like_N_sf"/>
</dbReference>
<dbReference type="PROSITE" id="PS51736">
    <property type="entry name" value="RECOMBINASES_3"/>
    <property type="match status" value="1"/>
</dbReference>
<dbReference type="PANTHER" id="PTHR30461:SF23">
    <property type="entry name" value="DNA RECOMBINASE-RELATED"/>
    <property type="match status" value="1"/>
</dbReference>
<dbReference type="Gene3D" id="3.40.50.1390">
    <property type="entry name" value="Resolvase, N-terminal catalytic domain"/>
    <property type="match status" value="1"/>
</dbReference>
<name>A0A8S5MNI3_9CAUD</name>
<dbReference type="PANTHER" id="PTHR30461">
    <property type="entry name" value="DNA-INVERTASE FROM LAMBDOID PROPHAGE"/>
    <property type="match status" value="1"/>
</dbReference>
<dbReference type="GO" id="GO:0003677">
    <property type="term" value="F:DNA binding"/>
    <property type="evidence" value="ECO:0007669"/>
    <property type="project" value="InterPro"/>
</dbReference>
<dbReference type="PROSITE" id="PS51737">
    <property type="entry name" value="RECOMBINASE_DNA_BIND"/>
    <property type="match status" value="1"/>
</dbReference>
<evidence type="ECO:0000259" key="1">
    <source>
        <dbReference type="PROSITE" id="PS51736"/>
    </source>
</evidence>
<accession>A0A8S5MNI3</accession>
<dbReference type="Gene3D" id="3.90.1750.20">
    <property type="entry name" value="Putative Large Serine Recombinase, Chain B, Domain 2"/>
    <property type="match status" value="1"/>
</dbReference>
<dbReference type="Pfam" id="PF00239">
    <property type="entry name" value="Resolvase"/>
    <property type="match status" value="1"/>
</dbReference>
<dbReference type="InterPro" id="IPR006119">
    <property type="entry name" value="Resolv_N"/>
</dbReference>
<evidence type="ECO:0000259" key="2">
    <source>
        <dbReference type="PROSITE" id="PS51737"/>
    </source>
</evidence>